<dbReference type="Proteomes" id="UP000305729">
    <property type="component" value="Chromosome 1"/>
</dbReference>
<dbReference type="SMART" id="SM00823">
    <property type="entry name" value="PKS_PP"/>
    <property type="match status" value="5"/>
</dbReference>
<feature type="domain" description="Carrier" evidence="4">
    <location>
        <begin position="4025"/>
        <end position="4100"/>
    </location>
</feature>
<keyword evidence="3" id="KW-0597">Phosphoprotein</keyword>
<dbReference type="Gene3D" id="3.40.50.1820">
    <property type="entry name" value="alpha/beta hydrolase"/>
    <property type="match status" value="1"/>
</dbReference>
<dbReference type="PANTHER" id="PTHR45527">
    <property type="entry name" value="NONRIBOSOMAL PEPTIDE SYNTHETASE"/>
    <property type="match status" value="1"/>
</dbReference>
<dbReference type="PROSITE" id="PS00455">
    <property type="entry name" value="AMP_BINDING"/>
    <property type="match status" value="4"/>
</dbReference>
<dbReference type="GO" id="GO:0031177">
    <property type="term" value="F:phosphopantetheine binding"/>
    <property type="evidence" value="ECO:0007669"/>
    <property type="project" value="InterPro"/>
</dbReference>
<dbReference type="Gene3D" id="1.10.1200.10">
    <property type="entry name" value="ACP-like"/>
    <property type="match status" value="4"/>
</dbReference>
<dbReference type="NCBIfam" id="NF003417">
    <property type="entry name" value="PRK04813.1"/>
    <property type="match status" value="4"/>
</dbReference>
<dbReference type="RefSeq" id="WP_138538893.1">
    <property type="nucleotide sequence ID" value="NZ_CP045429.1"/>
</dbReference>
<dbReference type="InterPro" id="IPR029058">
    <property type="entry name" value="AB_hydrolase_fold"/>
</dbReference>
<dbReference type="Gene3D" id="3.30.559.10">
    <property type="entry name" value="Chloramphenicol acetyltransferase-like domain"/>
    <property type="match status" value="4"/>
</dbReference>
<keyword evidence="2" id="KW-0596">Phosphopantetheine</keyword>
<dbReference type="InterPro" id="IPR000873">
    <property type="entry name" value="AMP-dep_synth/lig_dom"/>
</dbReference>
<dbReference type="InterPro" id="IPR020845">
    <property type="entry name" value="AMP-binding_CS"/>
</dbReference>
<accession>A0A5S3UTK9</accession>
<dbReference type="InterPro" id="IPR042099">
    <property type="entry name" value="ANL_N_sf"/>
</dbReference>
<dbReference type="PROSITE" id="PS00012">
    <property type="entry name" value="PHOSPHOPANTETHEINE"/>
    <property type="match status" value="1"/>
</dbReference>
<dbReference type="FunFam" id="3.40.50.980:FF:000001">
    <property type="entry name" value="Non-ribosomal peptide synthetase"/>
    <property type="match status" value="1"/>
</dbReference>
<dbReference type="InterPro" id="IPR009081">
    <property type="entry name" value="PP-bd_ACP"/>
</dbReference>
<dbReference type="Pfam" id="PF13193">
    <property type="entry name" value="AMP-binding_C"/>
    <property type="match status" value="1"/>
</dbReference>
<dbReference type="SUPFAM" id="SSF56801">
    <property type="entry name" value="Acetyl-CoA synthetase-like"/>
    <property type="match status" value="4"/>
</dbReference>
<evidence type="ECO:0000313" key="5">
    <source>
        <dbReference type="EMBL" id="QPB82414.1"/>
    </source>
</evidence>
<dbReference type="Pfam" id="PF00668">
    <property type="entry name" value="Condensation"/>
    <property type="match status" value="4"/>
</dbReference>
<feature type="domain" description="Carrier" evidence="4">
    <location>
        <begin position="1004"/>
        <end position="1079"/>
    </location>
</feature>
<feature type="domain" description="Carrier" evidence="4">
    <location>
        <begin position="3015"/>
        <end position="3090"/>
    </location>
</feature>
<protein>
    <submittedName>
        <fullName evidence="5">Amino acid adenylation domain-containing protein</fullName>
    </submittedName>
</protein>
<dbReference type="InterPro" id="IPR045851">
    <property type="entry name" value="AMP-bd_C_sf"/>
</dbReference>
<name>A0A5S3UTK9_9GAMM</name>
<dbReference type="InterPro" id="IPR006162">
    <property type="entry name" value="Ppantetheine_attach_site"/>
</dbReference>
<dbReference type="Gene3D" id="3.30.559.30">
    <property type="entry name" value="Nonribosomal peptide synthetase, condensation domain"/>
    <property type="match status" value="4"/>
</dbReference>
<reference evidence="5 6" key="1">
    <citation type="submission" date="2019-10" db="EMBL/GenBank/DDBJ databases">
        <title>Pseudoalteromonas rubra S4059.</title>
        <authorList>
            <person name="Paulsen S."/>
            <person name="Wang X."/>
        </authorList>
    </citation>
    <scope>NUCLEOTIDE SEQUENCE [LARGE SCALE GENOMIC DNA]</scope>
    <source>
        <strain evidence="5 6">S4059</strain>
    </source>
</reference>
<dbReference type="FunFam" id="3.30.300.30:FF:000015">
    <property type="entry name" value="Nonribosomal peptide synthase SidD"/>
    <property type="match status" value="1"/>
</dbReference>
<dbReference type="GO" id="GO:0044550">
    <property type="term" value="P:secondary metabolite biosynthetic process"/>
    <property type="evidence" value="ECO:0007669"/>
    <property type="project" value="TreeGrafter"/>
</dbReference>
<sequence length="4112" mass="452903">MTTQLNEAQAHFLSFFVQVLGQPLGWQENFFEAGADSVDVITLVERLEDECALYVPDNLVFEYETPMAIWQALEENAPLAPFQSPEHAQGDVPISASQYSFWPIYQDPDKTPAYNVPLVLELSGRVDLDKLKAVFRDIYLAHDVLHSVFRYQHNDVVMSTAVDPNWCVTEVEASEDDFAEYISTEMAHIFDLFSGPLFRVQIVRSGSEKVLVQLNAPHIIMDGVAMNLLWREFIQRYENNYRPGPEQSDYFAYLATQKVEDNAFWQQYLSGYQPFALHSFAEPARDNAFNCQLALGNKLSSQLETMASEHKVSVFTAAIHVFAHTLAQYVGEQEVVISTPYANRTQRQTRATIGQFVAMLPLRFRTASQSIWQHVDEQDKAIKQAMACAEFDLAALSEQLGLASQGGIHPLQQAVFSWKSGLLEADDFAAVNVSRRNDSRAASKFPIALTMYKVGEQYQMDWEFDTQLLSKSTIQVLQSRFEQLVAQNGALSFLDQTAIPADPGVTVTLPEQFSQVVAQYGDKTAVRHELRSLSYIELDKHSSAIAAYLQAQGYGLGAPIAVALPHDLELIIAVLGIIKAGCVYVPLSLRNTPEQNLKMMRMAHCDMCFSAQQDYTDITLASVSEIIAAGAVDYTDPLIAPTAAAYINFSSGTTGEPKGIVCPHQGITRMVLNPNYMSLSSDTIMLCTSSIAFDAFTFELWGGLLNGGTLVLKENGTLDTQGLRQLAAETQVNTALLTSALFNTLVDIDVGAFEGITQLLVGGDVVSAGHVASLYASNENIQVINAYGPTENTTMTSCFLIPRSVAAGSKLPIGRPLNGTQVVICDPQGQILPPGFTGEIVTTGAGLALGYLDNALNAGKFIELNIAGDTVRAYRTGDLGYFDAQHTLQFLGRRDQQVKVNGQRVELEAVNHCVAQLTGTHTVETLVIKANGTGFLVSFVSGQSVDMDEDTLLSAVSAQLPPHLTPNSILGMDTLPVTSNGKVDKRALEQHYYAHTVRQNAEPVSLTPAQSELADMWRAELGDVALHPRAHFFKLGGNSILALKVKNRIEQKLGHSIAFSRLLTAPLLMDMAKLLQARQPEQPRFNESIDEVNRGVALSAQQQGLWPIYQDPTLSPDYNIVFAIAVDGPLDTARLEQVLKDVYEQHDALHGRFVQDGEQVWFASHSTSEWCAQTIRVTPETQQEHITLECQRVFGLCTDPLFVAKILKQDTNTHTVLLNMPHIVSDGWSMNKLWADIVARYEGLDKPAPQSGFKAYLAQRVTRADNAVWRDVLQGYEPFSLHSVSVPQQTGQYVVHSTLSAQQTEALRKLAEQYECSVFCAALSVFGQSIAQYTGKDDVVISTPFANRLDAQFAEVLGFMVTMLPIRMRCGNLTRDQRFTQLKQDLTSLFDHTDVDINQLVSDLALAVTEGHNPLQEVVFSWQESLLSLDAFTDTTVSKQEVMLSRAKFPVSLTACQNGDETALRWEFDTTRISVQTIELLDELFKANLLETSHVKALDVSFDEPLKADLNRRFATVAAENANAIALRQGTQTLTYTQLDELSNNVCAHLQAAGVTAGTRVGITLAHGLEQAIALLGIVKAGAVYVPLDMSDPDERLVSLIELCEITHHIHAEQPIVHIIHNHPISALLEPSAQPVLVAQLDGPAPLYINFSSGTTGEPKGIECCHQGVLRLVDQPNFMRLDAATTMLCSAPLAFDAFTLEFWGPLLNGGQVSFRQAGQIDNAELSYQIQTLGVNTAWLTSALFNTLVDIDVSAFKGLKTLLVGGDVVSPAHVQRAYREHSELSIINGYGPTENTTFTCCFHIPRDWPQQASLPVGQPIQGGAVYVLNNRGMRLPDGCVGEIAAAGLGLATGYLDSAQNTGRFAYLEEQGIRTRIYKTGDLGFIDVQGDVHFMGRRDGQLKVNGFRVELDAIDRVLAEQRGVQQAQTIAYKQQTQQQLISFLVLDAETMCFDADEVARLVNEYKSDISTALPSYMLPNAILAIPALPVTANGKADRRALKRIYQQWLTTRTQTSHTGFSALQATVAQVWCDILGCVDVTLYDHFMQLGGTSLLALKVSHQLSQQLGFEVSFIDVMQNPVLQQLCDELAARKLTFNHTKEAIFKRNITAAQLDARQMQLWPLYVQKQAAHYNIPLCYDLKGSLNTRRLCSAFKYEYLHRQALHSVFEQRGDAICMVPRPQLDWQVELHQGTESDCVALLHREQHRVFDLSSDPLLTVHLIKLTDEHHVLLMNTPHIVTDGVSLDVLWQSVAESYNSGIGRSQSIDFYDYVDASTQGDLDQHYWQSRLAGYDPVTLHSFGRTNTSGPRRHRVTVSAEHTRLLKEAAQSHDVSLFSYTLQQWGQTVARYLGEQDLVISVPLANRQDAQWQSVVGYLASVVPVRLDTSLAAQPFYQSLLRDLDAPACDYRAILPELGLQMAGTSHPLQQLVFSWQSGLQLSAELDQLTTSRRDTSGVSAKFPLSVSVTEQDDTLVMHWEFDNHTLSLSTIEQLQLMFVAQLENAYCRELPKSVPQANYPDVISVFAKQVAQHPEAIALRAGTMSMTYQALWQQSSQVAHYLVAQQVKPGERVGICMARENSLVPAIIGIVMAGGVYVPMSAEDPSERLSELATLAKISHCLVDLPREGAFTAHQISEVLAQTTAVQPLPERSGNDPIYINFSSGTTGKPKGIECVHQGVTRLVCAPDFMQLNTHTQMLCAAAQTFDAFTLEFWGPLLNGGCLHLLTEPQLNGALLNTYSETNGVCTAWLTAALFHTLVDIDPSVFKHLKQLLVGGDVVSPAHVQKVYAVNPQIDIINGYGPTENTTFTTCYRIPRDWPADEALPVGKAIQGTAVYVMDAHGQILPHGCVGEIVTSGYGLAKGYLEIALNQDKFITLSLPTGDGRAYRTGDFGYFDSEGLLRFVGRKDHQVKVNGYRIELDAIDRALQTLEPVESALTLAITQGNSQILVSFVVAPNLPVQPDGAAQLLHPLANLLPGYMQPGTLIQLPALPLTASGKADRKRLTDIYAQWQANTQQSDRQMTPTECCVVSIWKEVLGVEQIFAQSHFYQLGGNSLLMLKVHAALSEQLEQDVPLTTLMQNLTVATLACALEALTSQAVAVYPEGIDDFEDGAALRLTAQQESLYLAMAKHPDSAYNVPLFVPVDTTYSTAHILACVTALLDAYPSLRLCLSESANGVTQTALPSHEVALNHTRMSQQQWQEFRHIANSARIDLSQCVSDIQLVDVDNGTRWLCLNVHHIAIDGQSAAPLINALSCVLQGESLHRDTGFMRQAKWQQSDDYQALLATQLHYWSDRLAGLTEFTGVSYLSTPDNARPAAYLDTTFSPELSTAVTRLAQRLEISEFTFWSAIVTYVLGRLNQTTYASVLTPAANRQFAEDRNSVGYFANTVLLYAHWDEQSSFSSYLQNWQSQITDDLCHQAAPIDRVLAQRALQQAAPEGAPGVMFSFLAGGEPPFETGRNSEVKVDLGISIRKGTDSTHLTLEYRANAYSAQMQRALADTISLVAEQFVSADTLTLGEVALYQGMMAGDTLAPDYVHNIADVILTRALMQPRSFALSCQAERYTYQEVAEQAQSIAASLQHRGIVKGDRVAVLMGRHAGLPITLLGIWLAGGVYVPLDPDYPESRTEYILQDTQPKLVICDSKTQYQSEQFTLVEQSMLTSSTGQALRTLVRVTESDLSHLIYTSGSTGKPKGVMVRHGGVLALYQWAKAYYTPAELALVYGGTSVCFDLSVFEIFITWSLGGQLHFANNALQLLDDASELPITLLNTVPSVLKEVLKHQPLSDTVKVVNLAGEPLPPELATTLYEQQPKCRVVNLYGPSEDTTYSTYYQVPKEQSEPMLIGAPLTGTQAFVADQSGRLMPPLFSGELYLSGAGLARGYWDREDLTAEKFVTLHGSLSYKTGDLVRDMGQGQYAYLGRIDNQVKLNGFRIELDEIDNVLLRCDGIVESCSIVVELPAGKQIVSFVVTNGMFMDLNLAYQRAGEYLPPYMVPAHIQLIDTMPKTLSGKQDRNALQQQAQTLESPVCEIDWSKYSATVKWCCELYRELLGSDVITPQSGFLACGGNSLLVVSVIKRINSEFEVEISFADVFAASTPEQLGAVIDGLGVEDNADDELILI</sequence>
<dbReference type="SUPFAM" id="SSF47336">
    <property type="entry name" value="ACP-like"/>
    <property type="match status" value="5"/>
</dbReference>
<dbReference type="NCBIfam" id="TIGR01733">
    <property type="entry name" value="AA-adenyl-dom"/>
    <property type="match status" value="2"/>
</dbReference>
<dbReference type="GO" id="GO:0005737">
    <property type="term" value="C:cytoplasm"/>
    <property type="evidence" value="ECO:0007669"/>
    <property type="project" value="TreeGrafter"/>
</dbReference>
<dbReference type="Gene3D" id="3.40.50.12780">
    <property type="entry name" value="N-terminal domain of ligase-like"/>
    <property type="match status" value="4"/>
</dbReference>
<dbReference type="GO" id="GO:0043041">
    <property type="term" value="P:amino acid activation for nonribosomal peptide biosynthetic process"/>
    <property type="evidence" value="ECO:0007669"/>
    <property type="project" value="TreeGrafter"/>
</dbReference>
<comment type="cofactor">
    <cofactor evidence="1">
        <name>pantetheine 4'-phosphate</name>
        <dbReference type="ChEBI" id="CHEBI:47942"/>
    </cofactor>
</comment>
<dbReference type="Pfam" id="PF00550">
    <property type="entry name" value="PP-binding"/>
    <property type="match status" value="5"/>
</dbReference>
<evidence type="ECO:0000256" key="2">
    <source>
        <dbReference type="ARBA" id="ARBA00022450"/>
    </source>
</evidence>
<dbReference type="Gene3D" id="3.30.300.30">
    <property type="match status" value="4"/>
</dbReference>
<dbReference type="PROSITE" id="PS50075">
    <property type="entry name" value="CARRIER"/>
    <property type="match status" value="5"/>
</dbReference>
<dbReference type="InterPro" id="IPR010071">
    <property type="entry name" value="AA_adenyl_dom"/>
</dbReference>
<dbReference type="InterPro" id="IPR020806">
    <property type="entry name" value="PKS_PP-bd"/>
</dbReference>
<dbReference type="SUPFAM" id="SSF52777">
    <property type="entry name" value="CoA-dependent acyltransferases"/>
    <property type="match status" value="8"/>
</dbReference>
<dbReference type="InterPro" id="IPR025110">
    <property type="entry name" value="AMP-bd_C"/>
</dbReference>
<dbReference type="Pfam" id="PF00501">
    <property type="entry name" value="AMP-binding"/>
    <property type="match status" value="4"/>
</dbReference>
<evidence type="ECO:0000259" key="4">
    <source>
        <dbReference type="PROSITE" id="PS50075"/>
    </source>
</evidence>
<dbReference type="GO" id="GO:0003824">
    <property type="term" value="F:catalytic activity"/>
    <property type="evidence" value="ECO:0007669"/>
    <property type="project" value="InterPro"/>
</dbReference>
<dbReference type="InterPro" id="IPR023213">
    <property type="entry name" value="CAT-like_dom_sf"/>
</dbReference>
<feature type="domain" description="Carrier" evidence="4">
    <location>
        <begin position="1"/>
        <end position="77"/>
    </location>
</feature>
<proteinExistence type="predicted"/>
<organism evidence="5 6">
    <name type="scientific">Pseudoalteromonas rubra</name>
    <dbReference type="NCBI Taxonomy" id="43658"/>
    <lineage>
        <taxon>Bacteria</taxon>
        <taxon>Pseudomonadati</taxon>
        <taxon>Pseudomonadota</taxon>
        <taxon>Gammaproteobacteria</taxon>
        <taxon>Alteromonadales</taxon>
        <taxon>Pseudoalteromonadaceae</taxon>
        <taxon>Pseudoalteromonas</taxon>
    </lineage>
</organism>
<evidence type="ECO:0000256" key="3">
    <source>
        <dbReference type="ARBA" id="ARBA00022553"/>
    </source>
</evidence>
<dbReference type="InterPro" id="IPR001242">
    <property type="entry name" value="Condensation_dom"/>
</dbReference>
<feature type="domain" description="Carrier" evidence="4">
    <location>
        <begin position="2016"/>
        <end position="2091"/>
    </location>
</feature>
<dbReference type="PANTHER" id="PTHR45527:SF1">
    <property type="entry name" value="FATTY ACID SYNTHASE"/>
    <property type="match status" value="1"/>
</dbReference>
<evidence type="ECO:0000256" key="1">
    <source>
        <dbReference type="ARBA" id="ARBA00001957"/>
    </source>
</evidence>
<gene>
    <name evidence="5" type="ORF">CWC22_005195</name>
</gene>
<dbReference type="EMBL" id="CP045429">
    <property type="protein sequence ID" value="QPB82414.1"/>
    <property type="molecule type" value="Genomic_DNA"/>
</dbReference>
<evidence type="ECO:0000313" key="6">
    <source>
        <dbReference type="Proteomes" id="UP000305729"/>
    </source>
</evidence>
<dbReference type="InterPro" id="IPR036736">
    <property type="entry name" value="ACP-like_sf"/>
</dbReference>